<keyword evidence="6" id="KW-1185">Reference proteome</keyword>
<keyword evidence="2" id="KW-0378">Hydrolase</keyword>
<dbReference type="AlphaFoldDB" id="A0AA94EFY5"/>
<dbReference type="PRINTS" id="PR00413">
    <property type="entry name" value="HADHALOGNASE"/>
</dbReference>
<dbReference type="InterPro" id="IPR023198">
    <property type="entry name" value="PGP-like_dom2"/>
</dbReference>
<dbReference type="SFLD" id="SFLDG01129">
    <property type="entry name" value="C1.5:_HAD__Beta-PGM__Phosphata"/>
    <property type="match status" value="1"/>
</dbReference>
<dbReference type="EMBL" id="PIPS01000002">
    <property type="protein sequence ID" value="RUO43473.1"/>
    <property type="molecule type" value="Genomic_DNA"/>
</dbReference>
<evidence type="ECO:0000256" key="1">
    <source>
        <dbReference type="ARBA" id="ARBA00022723"/>
    </source>
</evidence>
<evidence type="ECO:0000256" key="2">
    <source>
        <dbReference type="ARBA" id="ARBA00022801"/>
    </source>
</evidence>
<evidence type="ECO:0000313" key="5">
    <source>
        <dbReference type="EMBL" id="RUO43473.1"/>
    </source>
</evidence>
<dbReference type="InterPro" id="IPR041492">
    <property type="entry name" value="HAD_2"/>
</dbReference>
<dbReference type="GO" id="GO:0046872">
    <property type="term" value="F:metal ion binding"/>
    <property type="evidence" value="ECO:0007669"/>
    <property type="project" value="UniProtKB-KW"/>
</dbReference>
<dbReference type="RefSeq" id="WP_105306468.1">
    <property type="nucleotide sequence ID" value="NZ_PIPS01000002.1"/>
</dbReference>
<protein>
    <submittedName>
        <fullName evidence="5">Phosphoglycolate phosphatase</fullName>
    </submittedName>
</protein>
<dbReference type="SFLD" id="SFLDS00003">
    <property type="entry name" value="Haloacid_Dehalogenase"/>
    <property type="match status" value="1"/>
</dbReference>
<dbReference type="FunFam" id="3.40.50.1000:FF:000022">
    <property type="entry name" value="Phosphoglycolate phosphatase"/>
    <property type="match status" value="1"/>
</dbReference>
<evidence type="ECO:0000256" key="3">
    <source>
        <dbReference type="ARBA" id="ARBA00022842"/>
    </source>
</evidence>
<organism evidence="5 6">
    <name type="scientific">Idiomarina aquatica</name>
    <dbReference type="NCBI Taxonomy" id="1327752"/>
    <lineage>
        <taxon>Bacteria</taxon>
        <taxon>Pseudomonadati</taxon>
        <taxon>Pseudomonadota</taxon>
        <taxon>Gammaproteobacteria</taxon>
        <taxon>Alteromonadales</taxon>
        <taxon>Idiomarinaceae</taxon>
        <taxon>Idiomarina</taxon>
    </lineage>
</organism>
<dbReference type="Proteomes" id="UP000286680">
    <property type="component" value="Unassembled WGS sequence"/>
</dbReference>
<dbReference type="SUPFAM" id="SSF56784">
    <property type="entry name" value="HAD-like"/>
    <property type="match status" value="1"/>
</dbReference>
<dbReference type="InterPro" id="IPR006439">
    <property type="entry name" value="HAD-SF_hydro_IA"/>
</dbReference>
<dbReference type="SFLD" id="SFLDG01135">
    <property type="entry name" value="C1.5.6:_HAD__Beta-PGM__Phospha"/>
    <property type="match status" value="1"/>
</dbReference>
<dbReference type="GO" id="GO:0005829">
    <property type="term" value="C:cytosol"/>
    <property type="evidence" value="ECO:0007669"/>
    <property type="project" value="TreeGrafter"/>
</dbReference>
<proteinExistence type="predicted"/>
<dbReference type="InterPro" id="IPR036412">
    <property type="entry name" value="HAD-like_sf"/>
</dbReference>
<gene>
    <name evidence="5" type="primary">gph</name>
    <name evidence="5" type="ORF">CWE23_09005</name>
</gene>
<dbReference type="NCBIfam" id="TIGR01549">
    <property type="entry name" value="HAD-SF-IA-v1"/>
    <property type="match status" value="1"/>
</dbReference>
<comment type="caution">
    <text evidence="5">The sequence shown here is derived from an EMBL/GenBank/DDBJ whole genome shotgun (WGS) entry which is preliminary data.</text>
</comment>
<dbReference type="Gene3D" id="1.10.150.240">
    <property type="entry name" value="Putative phosphatase, domain 2"/>
    <property type="match status" value="1"/>
</dbReference>
<keyword evidence="1" id="KW-0479">Metal-binding</keyword>
<keyword evidence="4" id="KW-0119">Carbohydrate metabolism</keyword>
<dbReference type="Pfam" id="PF13419">
    <property type="entry name" value="HAD_2"/>
    <property type="match status" value="1"/>
</dbReference>
<dbReference type="NCBIfam" id="TIGR01509">
    <property type="entry name" value="HAD-SF-IA-v3"/>
    <property type="match status" value="1"/>
</dbReference>
<dbReference type="GO" id="GO:0006281">
    <property type="term" value="P:DNA repair"/>
    <property type="evidence" value="ECO:0007669"/>
    <property type="project" value="TreeGrafter"/>
</dbReference>
<dbReference type="Gene3D" id="3.40.50.1000">
    <property type="entry name" value="HAD superfamily/HAD-like"/>
    <property type="match status" value="1"/>
</dbReference>
<dbReference type="InterPro" id="IPR023214">
    <property type="entry name" value="HAD_sf"/>
</dbReference>
<dbReference type="PANTHER" id="PTHR43434:SF23">
    <property type="entry name" value="PHOSPHOGLYCOLATE PHOSPHATASE"/>
    <property type="match status" value="1"/>
</dbReference>
<sequence length="235" mass="25601">MRNQDNKPVAAVLFDLDGTLLDTAPDLGAALNHVCHLHQRPAVPAERFTPYASHGSRGLLNLVFADDIAASQEQLLPQLRQQFLSYYHDNIATHTRPYDGIAELLAALQEADIKVAIVTNKPIALTHRLLPHYPEFAHIEVVVGGDTLPVAKPSPEPLLHAAEQLGVHAHSCLYVGDAERDIQAGVNAGMATVLAAYGYISDEDQPQRWGADYTIETPQQLLRILSVADALTQSL</sequence>
<reference evidence="6" key="1">
    <citation type="journal article" date="2018" name="Front. Microbiol.">
        <title>Genome-Based Analysis Reveals the Taxonomy and Diversity of the Family Idiomarinaceae.</title>
        <authorList>
            <person name="Liu Y."/>
            <person name="Lai Q."/>
            <person name="Shao Z."/>
        </authorList>
    </citation>
    <scope>NUCLEOTIDE SEQUENCE [LARGE SCALE GENOMIC DNA]</scope>
    <source>
        <strain evidence="6">SN-14</strain>
    </source>
</reference>
<evidence type="ECO:0000256" key="4">
    <source>
        <dbReference type="ARBA" id="ARBA00023277"/>
    </source>
</evidence>
<name>A0AA94EFY5_9GAMM</name>
<dbReference type="GO" id="GO:0008967">
    <property type="term" value="F:phosphoglycolate phosphatase activity"/>
    <property type="evidence" value="ECO:0007669"/>
    <property type="project" value="TreeGrafter"/>
</dbReference>
<keyword evidence="3" id="KW-0460">Magnesium</keyword>
<dbReference type="InterPro" id="IPR050155">
    <property type="entry name" value="HAD-like_hydrolase_sf"/>
</dbReference>
<evidence type="ECO:0000313" key="6">
    <source>
        <dbReference type="Proteomes" id="UP000286680"/>
    </source>
</evidence>
<accession>A0AA94EFY5</accession>
<dbReference type="PANTHER" id="PTHR43434">
    <property type="entry name" value="PHOSPHOGLYCOLATE PHOSPHATASE"/>
    <property type="match status" value="1"/>
</dbReference>